<gene>
    <name evidence="3" type="ORF">Q4Q35_10775</name>
</gene>
<dbReference type="PANTHER" id="PTHR30595">
    <property type="entry name" value="GLPR-RELATED TRANSCRIPTIONAL REPRESSOR"/>
    <property type="match status" value="1"/>
</dbReference>
<evidence type="ECO:0000259" key="1">
    <source>
        <dbReference type="Pfam" id="PF04326"/>
    </source>
</evidence>
<protein>
    <submittedName>
        <fullName evidence="3">DNA binding domain-containing protein</fullName>
    </submittedName>
</protein>
<name>A0ABT8WAX9_9FLAO</name>
<sequence length="451" mass="51722">MTESNRIEYKRELNDKLEKEAIAFLNDKGGVIYLGVDDDGRVVGLDNSDDVQLKVKDRLKTNIEPSCMGLFDIEHEAMDDKDVVKVTLASGTENPYYWKKYGMTEKGAYIRVGSASEPMPQKMIEDLFSKRTRNSIGKIKSPRQNLTFEQLKIYYEASGYRLTDQFATNLELLTENGEFNYVAYLMADENGMSIQVAKYSGTNRVNLIENNEYGYESLIKATKSVLDKLDLENRTRTKITPKERENTRLWNAIAIREAVINAIVHNDYSREASPKFEIFSDRLEITSVGGLSNGLDEDEFFKGYSIPVNKELMRIYKDLDMVERLGSGMPRILEAYPKECFTFSNNFLRMSFPATEQVTQLIPQDAPPHAPQVIHITPQVEKLLQVISGEMSRGEIQKKLGLSDKKNYIRNYQKPALEGDIIEMTIPDKPNSRLQKYRLTEFGKKLKEEQE</sequence>
<dbReference type="RefSeq" id="WP_303277980.1">
    <property type="nucleotide sequence ID" value="NZ_JAUOEK010000119.1"/>
</dbReference>
<evidence type="ECO:0000313" key="4">
    <source>
        <dbReference type="Proteomes" id="UP001176883"/>
    </source>
</evidence>
<organism evidence="3 4">
    <name type="scientific">Flavivirga aquimarina</name>
    <dbReference type="NCBI Taxonomy" id="2027862"/>
    <lineage>
        <taxon>Bacteria</taxon>
        <taxon>Pseudomonadati</taxon>
        <taxon>Bacteroidota</taxon>
        <taxon>Flavobacteriia</taxon>
        <taxon>Flavobacteriales</taxon>
        <taxon>Flavobacteriaceae</taxon>
        <taxon>Flavivirga</taxon>
    </lineage>
</organism>
<dbReference type="InterPro" id="IPR038475">
    <property type="entry name" value="RecG_C_sf"/>
</dbReference>
<dbReference type="Proteomes" id="UP001176883">
    <property type="component" value="Unassembled WGS sequence"/>
</dbReference>
<evidence type="ECO:0000259" key="2">
    <source>
        <dbReference type="Pfam" id="PF21247"/>
    </source>
</evidence>
<accession>A0ABT8WAX9</accession>
<dbReference type="Gene3D" id="3.30.950.30">
    <property type="entry name" value="Schlafen, AAA domain"/>
    <property type="match status" value="1"/>
</dbReference>
<comment type="caution">
    <text evidence="3">The sequence shown here is derived from an EMBL/GenBank/DDBJ whole genome shotgun (WGS) entry which is preliminary data.</text>
</comment>
<keyword evidence="4" id="KW-1185">Reference proteome</keyword>
<dbReference type="Pfam" id="PF04326">
    <property type="entry name" value="SLFN_AlbA_2"/>
    <property type="match status" value="1"/>
</dbReference>
<dbReference type="InterPro" id="IPR007421">
    <property type="entry name" value="Schlafen_AlbA_2_dom"/>
</dbReference>
<feature type="domain" description="Filamentation induced by cAMP protein Fic-like C-terminal" evidence="2">
    <location>
        <begin position="378"/>
        <end position="440"/>
    </location>
</feature>
<dbReference type="EMBL" id="JAUOEK010000119">
    <property type="protein sequence ID" value="MDO5970289.1"/>
    <property type="molecule type" value="Genomic_DNA"/>
</dbReference>
<reference evidence="3" key="1">
    <citation type="submission" date="2023-07" db="EMBL/GenBank/DDBJ databases">
        <title>Two novel species in the genus Flavivirga.</title>
        <authorList>
            <person name="Kwon K."/>
        </authorList>
    </citation>
    <scope>NUCLEOTIDE SEQUENCE</scope>
    <source>
        <strain evidence="3">KCTC 52353</strain>
    </source>
</reference>
<dbReference type="Pfam" id="PF21247">
    <property type="entry name" value="Fic-like_C"/>
    <property type="match status" value="1"/>
</dbReference>
<dbReference type="Pfam" id="PF13749">
    <property type="entry name" value="HATPase_c_4"/>
    <property type="match status" value="1"/>
</dbReference>
<feature type="domain" description="Schlafen AlbA-2" evidence="1">
    <location>
        <begin position="3"/>
        <end position="119"/>
    </location>
</feature>
<dbReference type="Gene3D" id="3.30.565.60">
    <property type="match status" value="1"/>
</dbReference>
<dbReference type="PANTHER" id="PTHR30595:SF6">
    <property type="entry name" value="SCHLAFEN ALBA-2 DOMAIN-CONTAINING PROTEIN"/>
    <property type="match status" value="1"/>
</dbReference>
<evidence type="ECO:0000313" key="3">
    <source>
        <dbReference type="EMBL" id="MDO5970289.1"/>
    </source>
</evidence>
<proteinExistence type="predicted"/>
<dbReference type="InterPro" id="IPR038461">
    <property type="entry name" value="Schlafen_AlbA_2_dom_sf"/>
</dbReference>
<dbReference type="InterPro" id="IPR049514">
    <property type="entry name" value="Fic-like_C"/>
</dbReference>